<sequence>MWACSRAFAAALLLVPWPLHQPAQQQQQQQQQHSSLRQQPACSRCAAGQGLSVSQEQLGAGEVATASQFQVFEDSLTISNTGGKGRGGRGGSGNLGSAAFTDAERLTELQLGIYNLASAPSVYPSCQHKDGRPRAGTARRPDCNNYIPTVVRDQKSCSTCVSQSVATAIQMAAAAAMEADVDAWEVNAASLYYCSEGGRSCSTGYDIQQNLYDVIDKAPQLIRPSSCLPSDSQLRDPLKEPQVTSWIPACQAAQQKCSSTANSSQPWLKCEYKSLSTFWEIQRHIRNHGAVISRITVYNDFAVQLREKVREQKGEAIPAIRANATARPQYGHAALIVGYDNDNYTWTMLNCWGTGLKNSSQTRKAGITADGLFKISMGLAGVGAPDQMYGVSCSPPPGSKWDPFGVQKFYGGKPRKNVQLIKPSDRVNLTETCFNFVLTDNDTVASVVDHFNQDIQAFVTTQADVARRRAGGKAATEGPWSYQNTTYKLIGSYSEQQLSTMLQTAQEVLHGSTKAPYKASMQCSHYNAAGQLTTTTCDATTRAAPCMRYGNGTVKCILQYALISVPSTLSGPAWNRTVRVCNVTYPSFKDARDSQPRALLKLNLASRTAQWSELLRPHKLRLGGVQARQM</sequence>
<protein>
    <recommendedName>
        <fullName evidence="2">Peptidase C1A papain C-terminal domain-containing protein</fullName>
    </recommendedName>
</protein>
<dbReference type="Gene3D" id="3.90.70.10">
    <property type="entry name" value="Cysteine proteinases"/>
    <property type="match status" value="1"/>
</dbReference>
<keyword evidence="4" id="KW-1185">Reference proteome</keyword>
<dbReference type="EMBL" id="FNXT01000300">
    <property type="protein sequence ID" value="SZX63255.1"/>
    <property type="molecule type" value="Genomic_DNA"/>
</dbReference>
<dbReference type="InterPro" id="IPR038765">
    <property type="entry name" value="Papain-like_cys_pep_sf"/>
</dbReference>
<dbReference type="GO" id="GO:0006508">
    <property type="term" value="P:proteolysis"/>
    <property type="evidence" value="ECO:0007669"/>
    <property type="project" value="InterPro"/>
</dbReference>
<feature type="chain" id="PRO_5017086823" description="Peptidase C1A papain C-terminal domain-containing protein" evidence="1">
    <location>
        <begin position="26"/>
        <end position="630"/>
    </location>
</feature>
<evidence type="ECO:0000313" key="3">
    <source>
        <dbReference type="EMBL" id="SZX63255.1"/>
    </source>
</evidence>
<evidence type="ECO:0000259" key="2">
    <source>
        <dbReference type="Pfam" id="PF00112"/>
    </source>
</evidence>
<feature type="signal peptide" evidence="1">
    <location>
        <begin position="1"/>
        <end position="25"/>
    </location>
</feature>
<organism evidence="3 4">
    <name type="scientific">Tetradesmus obliquus</name>
    <name type="common">Green alga</name>
    <name type="synonym">Acutodesmus obliquus</name>
    <dbReference type="NCBI Taxonomy" id="3088"/>
    <lineage>
        <taxon>Eukaryota</taxon>
        <taxon>Viridiplantae</taxon>
        <taxon>Chlorophyta</taxon>
        <taxon>core chlorophytes</taxon>
        <taxon>Chlorophyceae</taxon>
        <taxon>CS clade</taxon>
        <taxon>Sphaeropleales</taxon>
        <taxon>Scenedesmaceae</taxon>
        <taxon>Tetradesmus</taxon>
    </lineage>
</organism>
<gene>
    <name evidence="3" type="ORF">BQ4739_LOCUS3808</name>
</gene>
<evidence type="ECO:0000256" key="1">
    <source>
        <dbReference type="SAM" id="SignalP"/>
    </source>
</evidence>
<dbReference type="InterPro" id="IPR000668">
    <property type="entry name" value="Peptidase_C1A_C"/>
</dbReference>
<dbReference type="GO" id="GO:0008234">
    <property type="term" value="F:cysteine-type peptidase activity"/>
    <property type="evidence" value="ECO:0007669"/>
    <property type="project" value="InterPro"/>
</dbReference>
<feature type="domain" description="Peptidase C1A papain C-terminal" evidence="2">
    <location>
        <begin position="149"/>
        <end position="355"/>
    </location>
</feature>
<accession>A0A383VCF4</accession>
<keyword evidence="1" id="KW-0732">Signal</keyword>
<evidence type="ECO:0000313" key="4">
    <source>
        <dbReference type="Proteomes" id="UP000256970"/>
    </source>
</evidence>
<dbReference type="AlphaFoldDB" id="A0A383VCF4"/>
<dbReference type="Pfam" id="PF00112">
    <property type="entry name" value="Peptidase_C1"/>
    <property type="match status" value="1"/>
</dbReference>
<dbReference type="SUPFAM" id="SSF54001">
    <property type="entry name" value="Cysteine proteinases"/>
    <property type="match status" value="1"/>
</dbReference>
<reference evidence="3 4" key="1">
    <citation type="submission" date="2016-10" db="EMBL/GenBank/DDBJ databases">
        <authorList>
            <person name="Cai Z."/>
        </authorList>
    </citation>
    <scope>NUCLEOTIDE SEQUENCE [LARGE SCALE GENOMIC DNA]</scope>
</reference>
<name>A0A383VCF4_TETOB</name>
<proteinExistence type="predicted"/>
<dbReference type="Proteomes" id="UP000256970">
    <property type="component" value="Unassembled WGS sequence"/>
</dbReference>